<dbReference type="InterPro" id="IPR051491">
    <property type="entry name" value="Recombinase/Transposase-rel"/>
</dbReference>
<evidence type="ECO:0000259" key="1">
    <source>
        <dbReference type="PROSITE" id="PS51736"/>
    </source>
</evidence>
<dbReference type="KEGG" id="tig:THII_0164"/>
<dbReference type="PANTHER" id="PTHR36172:SF1">
    <property type="entry name" value="RESOLVASE-RELATED"/>
    <property type="match status" value="1"/>
</dbReference>
<evidence type="ECO:0000313" key="2">
    <source>
        <dbReference type="EMBL" id="BAP54461.1"/>
    </source>
</evidence>
<dbReference type="Gene3D" id="3.40.50.1390">
    <property type="entry name" value="Resolvase, N-terminal catalytic domain"/>
    <property type="match status" value="1"/>
</dbReference>
<dbReference type="GO" id="GO:0003677">
    <property type="term" value="F:DNA binding"/>
    <property type="evidence" value="ECO:0007669"/>
    <property type="project" value="InterPro"/>
</dbReference>
<dbReference type="AlphaFoldDB" id="A0A090BU44"/>
<evidence type="ECO:0000313" key="3">
    <source>
        <dbReference type="Proteomes" id="UP000031623"/>
    </source>
</evidence>
<dbReference type="PANTHER" id="PTHR36172">
    <property type="match status" value="1"/>
</dbReference>
<dbReference type="HOGENOM" id="CLU_082093_1_1_6"/>
<dbReference type="STRING" id="40754.THII_0164"/>
<sequence>MSYQTVWNHYQAGLIPNAKKIPSGIIIVDDEVSGTPERTAVYTRVSSSENKTNLISPSKRVQDFCTAKGWIVSVVVEECGSGLNDDRKKLQKLLLDKSVTRIVVEHKDRLTR</sequence>
<dbReference type="SUPFAM" id="SSF53041">
    <property type="entry name" value="Resolvase-like"/>
    <property type="match status" value="1"/>
</dbReference>
<protein>
    <submittedName>
        <fullName evidence="2">Resolvase-like protein</fullName>
    </submittedName>
</protein>
<keyword evidence="3" id="KW-1185">Reference proteome</keyword>
<proteinExistence type="predicted"/>
<feature type="domain" description="Resolvase/invertase-type recombinase catalytic" evidence="1">
    <location>
        <begin position="38"/>
        <end position="112"/>
    </location>
</feature>
<dbReference type="Proteomes" id="UP000031623">
    <property type="component" value="Chromosome"/>
</dbReference>
<dbReference type="GO" id="GO:0000150">
    <property type="term" value="F:DNA strand exchange activity"/>
    <property type="evidence" value="ECO:0007669"/>
    <property type="project" value="InterPro"/>
</dbReference>
<dbReference type="EMBL" id="AP014633">
    <property type="protein sequence ID" value="BAP54461.1"/>
    <property type="molecule type" value="Genomic_DNA"/>
</dbReference>
<accession>A0A090BU44</accession>
<name>A0A090BU44_9GAMM</name>
<organism evidence="2 3">
    <name type="scientific">Thioploca ingrica</name>
    <dbReference type="NCBI Taxonomy" id="40754"/>
    <lineage>
        <taxon>Bacteria</taxon>
        <taxon>Pseudomonadati</taxon>
        <taxon>Pseudomonadota</taxon>
        <taxon>Gammaproteobacteria</taxon>
        <taxon>Thiotrichales</taxon>
        <taxon>Thiotrichaceae</taxon>
        <taxon>Thioploca</taxon>
    </lineage>
</organism>
<dbReference type="PROSITE" id="PS51736">
    <property type="entry name" value="RECOMBINASES_3"/>
    <property type="match status" value="1"/>
</dbReference>
<dbReference type="InterPro" id="IPR036162">
    <property type="entry name" value="Resolvase-like_N_sf"/>
</dbReference>
<dbReference type="Pfam" id="PF00239">
    <property type="entry name" value="Resolvase"/>
    <property type="match status" value="1"/>
</dbReference>
<reference evidence="2 3" key="1">
    <citation type="journal article" date="2014" name="ISME J.">
        <title>Ecophysiology of Thioploca ingrica as revealed by the complete genome sequence supplemented with proteomic evidence.</title>
        <authorList>
            <person name="Kojima H."/>
            <person name="Ogura Y."/>
            <person name="Yamamoto N."/>
            <person name="Togashi T."/>
            <person name="Mori H."/>
            <person name="Watanabe T."/>
            <person name="Nemoto F."/>
            <person name="Kurokawa K."/>
            <person name="Hayashi T."/>
            <person name="Fukui M."/>
        </authorList>
    </citation>
    <scope>NUCLEOTIDE SEQUENCE [LARGE SCALE GENOMIC DNA]</scope>
</reference>
<gene>
    <name evidence="2" type="ORF">THII_0164</name>
</gene>
<dbReference type="InterPro" id="IPR006119">
    <property type="entry name" value="Resolv_N"/>
</dbReference>